<keyword evidence="3" id="KW-1185">Reference proteome</keyword>
<dbReference type="PANTHER" id="PTHR13343:SF17">
    <property type="entry name" value="CELLULAR REPRESSOR OF E1A-STIMULATED GENES, ISOFORM A"/>
    <property type="match status" value="1"/>
</dbReference>
<dbReference type="SUPFAM" id="SSF50475">
    <property type="entry name" value="FMN-binding split barrel"/>
    <property type="match status" value="1"/>
</dbReference>
<dbReference type="PANTHER" id="PTHR13343">
    <property type="entry name" value="CREG1 PROTEIN"/>
    <property type="match status" value="1"/>
</dbReference>
<dbReference type="InterPro" id="IPR012349">
    <property type="entry name" value="Split_barrel_FMN-bd"/>
</dbReference>
<reference evidence="3" key="1">
    <citation type="journal article" date="2022" name="Int. J. Syst. Evol. Microbiol.">
        <title>Anaeromyxobacter oryzae sp. nov., Anaeromyxobacter diazotrophicus sp. nov. and Anaeromyxobacter paludicola sp. nov., isolated from paddy soils.</title>
        <authorList>
            <person name="Itoh H."/>
            <person name="Xu Z."/>
            <person name="Mise K."/>
            <person name="Masuda Y."/>
            <person name="Ushijima N."/>
            <person name="Hayakawa C."/>
            <person name="Shiratori Y."/>
            <person name="Senoo K."/>
        </authorList>
    </citation>
    <scope>NUCLEOTIDE SEQUENCE [LARGE SCALE GENOMIC DNA]</scope>
    <source>
        <strain evidence="3">Red232</strain>
    </source>
</reference>
<dbReference type="RefSeq" id="WP_248352950.1">
    <property type="nucleotide sequence ID" value="NZ_AP025591.1"/>
</dbReference>
<dbReference type="Pfam" id="PF13883">
    <property type="entry name" value="CREG_beta-barrel"/>
    <property type="match status" value="1"/>
</dbReference>
<dbReference type="Proteomes" id="UP001162891">
    <property type="component" value="Chromosome"/>
</dbReference>
<dbReference type="Gene3D" id="2.30.110.10">
    <property type="entry name" value="Electron Transport, Fmn-binding Protein, Chain A"/>
    <property type="match status" value="1"/>
</dbReference>
<evidence type="ECO:0000313" key="3">
    <source>
        <dbReference type="Proteomes" id="UP001162891"/>
    </source>
</evidence>
<name>A0ABN6MU89_9BACT</name>
<evidence type="ECO:0000313" key="2">
    <source>
        <dbReference type="EMBL" id="BDG04542.1"/>
    </source>
</evidence>
<organism evidence="2 3">
    <name type="scientific">Anaeromyxobacter oryzae</name>
    <dbReference type="NCBI Taxonomy" id="2918170"/>
    <lineage>
        <taxon>Bacteria</taxon>
        <taxon>Pseudomonadati</taxon>
        <taxon>Myxococcota</taxon>
        <taxon>Myxococcia</taxon>
        <taxon>Myxococcales</taxon>
        <taxon>Cystobacterineae</taxon>
        <taxon>Anaeromyxobacteraceae</taxon>
        <taxon>Anaeromyxobacter</taxon>
    </lineage>
</organism>
<sequence>MAENEELERKGRAGVDALGGAQAARELLERERFGVLSTISRRYPGHPYGTLVPYALDARGAPLLLLSSLAQHTQNLEVDPRASLLVFDAAAAAGDPRTAARLTLVGRVARVGEAGRPDAEARYAARHRGARGLLSLDFALYVLELQEAQFVGGFAAAAFLEPKELLGGA</sequence>
<dbReference type="InterPro" id="IPR055343">
    <property type="entry name" value="CREG_beta-barrel"/>
</dbReference>
<evidence type="ECO:0000259" key="1">
    <source>
        <dbReference type="Pfam" id="PF13883"/>
    </source>
</evidence>
<gene>
    <name evidence="2" type="ORF">AMOR_35380</name>
</gene>
<dbReference type="EMBL" id="AP025591">
    <property type="protein sequence ID" value="BDG04542.1"/>
    <property type="molecule type" value="Genomic_DNA"/>
</dbReference>
<protein>
    <recommendedName>
        <fullName evidence="1">CREG-like beta-barrel domain-containing protein</fullName>
    </recommendedName>
</protein>
<accession>A0ABN6MU89</accession>
<feature type="domain" description="CREG-like beta-barrel" evidence="1">
    <location>
        <begin position="20"/>
        <end position="163"/>
    </location>
</feature>
<proteinExistence type="predicted"/>